<dbReference type="Gene3D" id="1.10.287.950">
    <property type="entry name" value="Methyl-accepting chemotaxis protein"/>
    <property type="match status" value="1"/>
</dbReference>
<keyword evidence="12" id="KW-1185">Reference proteome</keyword>
<dbReference type="AlphaFoldDB" id="A0A3D9KEP3"/>
<evidence type="ECO:0000313" key="12">
    <source>
        <dbReference type="Proteomes" id="UP000256977"/>
    </source>
</evidence>
<dbReference type="GO" id="GO:0005886">
    <property type="term" value="C:plasma membrane"/>
    <property type="evidence" value="ECO:0007669"/>
    <property type="project" value="UniProtKB-SubCell"/>
</dbReference>
<dbReference type="Gene3D" id="6.10.340.10">
    <property type="match status" value="1"/>
</dbReference>
<keyword evidence="7" id="KW-0175">Coiled coil</keyword>
<evidence type="ECO:0000313" key="11">
    <source>
        <dbReference type="EMBL" id="RED84287.1"/>
    </source>
</evidence>
<gene>
    <name evidence="11" type="ORF">DFP98_106160</name>
</gene>
<dbReference type="RefSeq" id="WP_116060438.1">
    <property type="nucleotide sequence ID" value="NZ_QRDZ01000006.1"/>
</dbReference>
<keyword evidence="2" id="KW-1003">Cell membrane</keyword>
<evidence type="ECO:0000256" key="4">
    <source>
        <dbReference type="ARBA" id="ARBA00023224"/>
    </source>
</evidence>
<evidence type="ECO:0000256" key="6">
    <source>
        <dbReference type="PROSITE-ProRule" id="PRU00284"/>
    </source>
</evidence>
<evidence type="ECO:0000256" key="1">
    <source>
        <dbReference type="ARBA" id="ARBA00004236"/>
    </source>
</evidence>
<dbReference type="CDD" id="cd06225">
    <property type="entry name" value="HAMP"/>
    <property type="match status" value="1"/>
</dbReference>
<dbReference type="Pfam" id="PF00672">
    <property type="entry name" value="HAMP"/>
    <property type="match status" value="1"/>
</dbReference>
<comment type="similarity">
    <text evidence="5">Belongs to the methyl-accepting chemotaxis (MCP) protein family.</text>
</comment>
<evidence type="ECO:0000256" key="7">
    <source>
        <dbReference type="SAM" id="Coils"/>
    </source>
</evidence>
<feature type="coiled-coil region" evidence="7">
    <location>
        <begin position="571"/>
        <end position="598"/>
    </location>
</feature>
<dbReference type="GO" id="GO:0007165">
    <property type="term" value="P:signal transduction"/>
    <property type="evidence" value="ECO:0007669"/>
    <property type="project" value="UniProtKB-KW"/>
</dbReference>
<dbReference type="InterPro" id="IPR004089">
    <property type="entry name" value="MCPsignal_dom"/>
</dbReference>
<keyword evidence="4 6" id="KW-0807">Transducer</keyword>
<evidence type="ECO:0000256" key="2">
    <source>
        <dbReference type="ARBA" id="ARBA00022475"/>
    </source>
</evidence>
<evidence type="ECO:0000256" key="8">
    <source>
        <dbReference type="SAM" id="Phobius"/>
    </source>
</evidence>
<accession>A0A3D9KEP3</accession>
<organism evidence="11 12">
    <name type="scientific">Cohnella phaseoli</name>
    <dbReference type="NCBI Taxonomy" id="456490"/>
    <lineage>
        <taxon>Bacteria</taxon>
        <taxon>Bacillati</taxon>
        <taxon>Bacillota</taxon>
        <taxon>Bacilli</taxon>
        <taxon>Bacillales</taxon>
        <taxon>Paenibacillaceae</taxon>
        <taxon>Cohnella</taxon>
    </lineage>
</organism>
<dbReference type="OrthoDB" id="9760371at2"/>
<evidence type="ECO:0000256" key="5">
    <source>
        <dbReference type="ARBA" id="ARBA00029447"/>
    </source>
</evidence>
<sequence length="654" mass="70353">MHLLRSVGAKLLILFFVSTFLSVLLVGMISYGKSQTIIEGKMKALSQTTVREAGEKIGLMLKQFEDMSLQFSTSRELQQQLAAVFDETADPADGMKAKMSIQDALNQIARTNSHIKAISLFDSADENKTISSVSAGLIRIDRDSAWYGKVTGMKGTALWLPMAKDGYTGLAKGNLFGLSRMIGGYLIVFEIDAALLSQTLETIRFSESSGMMLTGEDGKVMLSSQSAETGQTLDPAAASSDLLIVSEPLKKTGWTLTGIVPLRELVSETKSIRNVTLLVCAAAAVVAVAIGYLMLLHIGKPLLRMRNLLNEAADGNLDARLGLRRNDEIGEVAASFDTMMERMKRLIEQTRQSADRVLDTASGLLLVSRGTAAASGEISAATEEITQGSAQLAAEADQSRRLVSSMQEDLTAVVDATNEIGRASAEVKDACSDGNAFMSDIVRSTMESEASIDRLVKRISNLETNTGEMRNIVDLMNRMAQNTKILSLNAGIEASRSAQASGGFKVIAGEMGRLSDQSRLSLAQVGELAEAIREEVGQAVEALRLALPLLQYQIGSIKTADGLFAKVHEKSEAFIERAERIKQNIELLERKQGELNGSISNVGSFSRQASATSEQVAALSAGQLESSREVVDVAKELEMLSSALQSTLSGFRKV</sequence>
<feature type="domain" description="HAMP" evidence="10">
    <location>
        <begin position="296"/>
        <end position="348"/>
    </location>
</feature>
<keyword evidence="8" id="KW-0812">Transmembrane</keyword>
<dbReference type="SMART" id="SM00283">
    <property type="entry name" value="MA"/>
    <property type="match status" value="1"/>
</dbReference>
<keyword evidence="8" id="KW-1133">Transmembrane helix</keyword>
<dbReference type="PANTHER" id="PTHR32089:SF112">
    <property type="entry name" value="LYSOZYME-LIKE PROTEIN-RELATED"/>
    <property type="match status" value="1"/>
</dbReference>
<feature type="transmembrane region" description="Helical" evidence="8">
    <location>
        <begin position="275"/>
        <end position="296"/>
    </location>
</feature>
<dbReference type="PROSITE" id="PS50885">
    <property type="entry name" value="HAMP"/>
    <property type="match status" value="1"/>
</dbReference>
<feature type="domain" description="Methyl-accepting transducer" evidence="9">
    <location>
        <begin position="367"/>
        <end position="624"/>
    </location>
</feature>
<comment type="caution">
    <text evidence="11">The sequence shown here is derived from an EMBL/GenBank/DDBJ whole genome shotgun (WGS) entry which is preliminary data.</text>
</comment>
<name>A0A3D9KEP3_9BACL</name>
<comment type="subcellular location">
    <subcellularLocation>
        <location evidence="1">Cell membrane</location>
    </subcellularLocation>
</comment>
<dbReference type="InterPro" id="IPR003660">
    <property type="entry name" value="HAMP_dom"/>
</dbReference>
<evidence type="ECO:0000259" key="10">
    <source>
        <dbReference type="PROSITE" id="PS50885"/>
    </source>
</evidence>
<evidence type="ECO:0000256" key="3">
    <source>
        <dbReference type="ARBA" id="ARBA00023136"/>
    </source>
</evidence>
<dbReference type="Proteomes" id="UP000256977">
    <property type="component" value="Unassembled WGS sequence"/>
</dbReference>
<evidence type="ECO:0000259" key="9">
    <source>
        <dbReference type="PROSITE" id="PS50111"/>
    </source>
</evidence>
<dbReference type="PROSITE" id="PS50111">
    <property type="entry name" value="CHEMOTAXIS_TRANSDUC_2"/>
    <property type="match status" value="1"/>
</dbReference>
<dbReference type="PANTHER" id="PTHR32089">
    <property type="entry name" value="METHYL-ACCEPTING CHEMOTAXIS PROTEIN MCPB"/>
    <property type="match status" value="1"/>
</dbReference>
<dbReference type="SUPFAM" id="SSF58104">
    <property type="entry name" value="Methyl-accepting chemotaxis protein (MCP) signaling domain"/>
    <property type="match status" value="1"/>
</dbReference>
<dbReference type="SMART" id="SM00304">
    <property type="entry name" value="HAMP"/>
    <property type="match status" value="1"/>
</dbReference>
<keyword evidence="3 8" id="KW-0472">Membrane</keyword>
<proteinExistence type="inferred from homology"/>
<reference evidence="11 12" key="1">
    <citation type="submission" date="2018-07" db="EMBL/GenBank/DDBJ databases">
        <title>Genomic Encyclopedia of Type Strains, Phase III (KMG-III): the genomes of soil and plant-associated and newly described type strains.</title>
        <authorList>
            <person name="Whitman W."/>
        </authorList>
    </citation>
    <scope>NUCLEOTIDE SEQUENCE [LARGE SCALE GENOMIC DNA]</scope>
    <source>
        <strain evidence="11 12">CECT 7287</strain>
    </source>
</reference>
<protein>
    <submittedName>
        <fullName evidence="11">Methyl-accepting chemotaxis protein</fullName>
    </submittedName>
</protein>
<dbReference type="EMBL" id="QRDZ01000006">
    <property type="protein sequence ID" value="RED84287.1"/>
    <property type="molecule type" value="Genomic_DNA"/>
</dbReference>
<dbReference type="Pfam" id="PF00015">
    <property type="entry name" value="MCPsignal"/>
    <property type="match status" value="1"/>
</dbReference>